<evidence type="ECO:0000313" key="3">
    <source>
        <dbReference type="Proteomes" id="UP000502502"/>
    </source>
</evidence>
<keyword evidence="1" id="KW-0472">Membrane</keyword>
<gene>
    <name evidence="2" type="ORF">G7078_07645</name>
</gene>
<dbReference type="KEGG" id="ssin:G7078_07645"/>
<protein>
    <submittedName>
        <fullName evidence="2">Uncharacterized protein</fullName>
    </submittedName>
</protein>
<dbReference type="AlphaFoldDB" id="A0A6G7ZNU3"/>
<name>A0A6G7ZNU3_9SPHN</name>
<dbReference type="Proteomes" id="UP000502502">
    <property type="component" value="Chromosome"/>
</dbReference>
<sequence>MEFIFEIIFQFLAELLLQALFEMLAELGFRSLADTLKRPRNPALSTVGFIIWGTVAGGLSLWIFPASPIHNPLFRMVNLVVTPVCLGFAMMLIGKVRRRKGQDLVRLDQFGYAFVFAFSMALVRYIWAS</sequence>
<keyword evidence="1" id="KW-0812">Transmembrane</keyword>
<feature type="transmembrane region" description="Helical" evidence="1">
    <location>
        <begin position="110"/>
        <end position="127"/>
    </location>
</feature>
<evidence type="ECO:0000313" key="2">
    <source>
        <dbReference type="EMBL" id="QIL02667.1"/>
    </source>
</evidence>
<feature type="transmembrane region" description="Helical" evidence="1">
    <location>
        <begin position="41"/>
        <end position="64"/>
    </location>
</feature>
<keyword evidence="3" id="KW-1185">Reference proteome</keyword>
<accession>A0A6G7ZNU3</accession>
<dbReference type="EMBL" id="CP049871">
    <property type="protein sequence ID" value="QIL02667.1"/>
    <property type="molecule type" value="Genomic_DNA"/>
</dbReference>
<organism evidence="2 3">
    <name type="scientific">Sphingomonas sinipercae</name>
    <dbReference type="NCBI Taxonomy" id="2714944"/>
    <lineage>
        <taxon>Bacteria</taxon>
        <taxon>Pseudomonadati</taxon>
        <taxon>Pseudomonadota</taxon>
        <taxon>Alphaproteobacteria</taxon>
        <taxon>Sphingomonadales</taxon>
        <taxon>Sphingomonadaceae</taxon>
        <taxon>Sphingomonas</taxon>
    </lineage>
</organism>
<proteinExistence type="predicted"/>
<reference evidence="2 3" key="1">
    <citation type="submission" date="2020-03" db="EMBL/GenBank/DDBJ databases">
        <title>Sphingomonas sp. nov., isolated from fish.</title>
        <authorList>
            <person name="Hyun D.-W."/>
            <person name="Bae J.-W."/>
        </authorList>
    </citation>
    <scope>NUCLEOTIDE SEQUENCE [LARGE SCALE GENOMIC DNA]</scope>
    <source>
        <strain evidence="2 3">HDW15C</strain>
    </source>
</reference>
<evidence type="ECO:0000256" key="1">
    <source>
        <dbReference type="SAM" id="Phobius"/>
    </source>
</evidence>
<keyword evidence="1" id="KW-1133">Transmembrane helix</keyword>
<feature type="transmembrane region" description="Helical" evidence="1">
    <location>
        <begin position="7"/>
        <end position="29"/>
    </location>
</feature>
<feature type="transmembrane region" description="Helical" evidence="1">
    <location>
        <begin position="76"/>
        <end position="94"/>
    </location>
</feature>
<dbReference type="RefSeq" id="WP_166094657.1">
    <property type="nucleotide sequence ID" value="NZ_CP049871.1"/>
</dbReference>